<reference evidence="3 4" key="1">
    <citation type="submission" date="2018-06" db="EMBL/GenBank/DDBJ databases">
        <title>Actinomadura craniellae sp. nov. isolated from marine sponge Craniella sp.</title>
        <authorList>
            <person name="Li L."/>
            <person name="Xu Q.H."/>
            <person name="Lin H.W."/>
            <person name="Lu Y.H."/>
        </authorList>
    </citation>
    <scope>NUCLEOTIDE SEQUENCE [LARGE SCALE GENOMIC DNA]</scope>
    <source>
        <strain evidence="3 4">LHW63021</strain>
    </source>
</reference>
<dbReference type="Proteomes" id="UP000251891">
    <property type="component" value="Unassembled WGS sequence"/>
</dbReference>
<dbReference type="RefSeq" id="WP_111870173.1">
    <property type="nucleotide sequence ID" value="NZ_QLYX01000011.1"/>
</dbReference>
<feature type="domain" description="Antitoxin SocA-like Panacea" evidence="2">
    <location>
        <begin position="24"/>
        <end position="114"/>
    </location>
</feature>
<gene>
    <name evidence="3" type="ORF">DPM19_23385</name>
</gene>
<evidence type="ECO:0000313" key="3">
    <source>
        <dbReference type="EMBL" id="RAY12951.1"/>
    </source>
</evidence>
<keyword evidence="4" id="KW-1185">Reference proteome</keyword>
<organism evidence="3 4">
    <name type="scientific">Actinomadura craniellae</name>
    <dbReference type="NCBI Taxonomy" id="2231787"/>
    <lineage>
        <taxon>Bacteria</taxon>
        <taxon>Bacillati</taxon>
        <taxon>Actinomycetota</taxon>
        <taxon>Actinomycetes</taxon>
        <taxon>Streptosporangiales</taxon>
        <taxon>Thermomonosporaceae</taxon>
        <taxon>Actinomadura</taxon>
    </lineage>
</organism>
<dbReference type="InterPro" id="IPR025272">
    <property type="entry name" value="SocA_Panacea"/>
</dbReference>
<feature type="region of interest" description="Disordered" evidence="1">
    <location>
        <begin position="168"/>
        <end position="190"/>
    </location>
</feature>
<comment type="caution">
    <text evidence="3">The sequence shown here is derived from an EMBL/GenBank/DDBJ whole genome shotgun (WGS) entry which is preliminary data.</text>
</comment>
<evidence type="ECO:0000256" key="1">
    <source>
        <dbReference type="SAM" id="MobiDB-lite"/>
    </source>
</evidence>
<name>A0A365H1J0_9ACTN</name>
<evidence type="ECO:0000313" key="4">
    <source>
        <dbReference type="Proteomes" id="UP000251891"/>
    </source>
</evidence>
<proteinExistence type="predicted"/>
<dbReference type="OrthoDB" id="9799173at2"/>
<dbReference type="Pfam" id="PF13274">
    <property type="entry name" value="SocA_Panacea"/>
    <property type="match status" value="1"/>
</dbReference>
<feature type="compositionally biased region" description="Basic and acidic residues" evidence="1">
    <location>
        <begin position="168"/>
        <end position="184"/>
    </location>
</feature>
<dbReference type="AlphaFoldDB" id="A0A365H1J0"/>
<protein>
    <recommendedName>
        <fullName evidence="2">Antitoxin SocA-like Panacea domain-containing protein</fullName>
    </recommendedName>
</protein>
<accession>A0A365H1J0</accession>
<sequence length="190" mass="21400">MTVSARDVAAALRDRLPGLSTTKLHKLLYYCQGHHLAAFGEPLFSESIVAWDLGPVVSALWGEEKYAVQIPDATLLPKELDEAELNTVGYVISRYGTLSAGDLVRLTHSEVPWKAADNIRQVTGEKRAKIELDWIKKYFEDKEAQDDTEERPHLDEAKLAQWLAGAEARRDRSRQRDSREEIRARLTSGG</sequence>
<evidence type="ECO:0000259" key="2">
    <source>
        <dbReference type="Pfam" id="PF13274"/>
    </source>
</evidence>
<dbReference type="EMBL" id="QLYX01000011">
    <property type="protein sequence ID" value="RAY12951.1"/>
    <property type="molecule type" value="Genomic_DNA"/>
</dbReference>